<dbReference type="InterPro" id="IPR021729">
    <property type="entry name" value="DUF3298"/>
</dbReference>
<evidence type="ECO:0000313" key="2">
    <source>
        <dbReference type="EMBL" id="MDL4841721.1"/>
    </source>
</evidence>
<dbReference type="Gene3D" id="3.30.565.40">
    <property type="entry name" value="Fervidobacterium nodosum Rt17-B1 like"/>
    <property type="match status" value="1"/>
</dbReference>
<proteinExistence type="predicted"/>
<organism evidence="2 3">
    <name type="scientific">Aquibacillus rhizosphaerae</name>
    <dbReference type="NCBI Taxonomy" id="3051431"/>
    <lineage>
        <taxon>Bacteria</taxon>
        <taxon>Bacillati</taxon>
        <taxon>Bacillota</taxon>
        <taxon>Bacilli</taxon>
        <taxon>Bacillales</taxon>
        <taxon>Bacillaceae</taxon>
        <taxon>Aquibacillus</taxon>
    </lineage>
</organism>
<evidence type="ECO:0000259" key="1">
    <source>
        <dbReference type="Pfam" id="PF11738"/>
    </source>
</evidence>
<dbReference type="EMBL" id="JASTZU010000044">
    <property type="protein sequence ID" value="MDL4841721.1"/>
    <property type="molecule type" value="Genomic_DNA"/>
</dbReference>
<keyword evidence="3" id="KW-1185">Reference proteome</keyword>
<accession>A0ABT7L783</accession>
<name>A0ABT7L783_9BACI</name>
<comment type="caution">
    <text evidence="2">The sequence shown here is derived from an EMBL/GenBank/DDBJ whole genome shotgun (WGS) entry which is preliminary data.</text>
</comment>
<reference evidence="2 3" key="1">
    <citation type="submission" date="2023-06" db="EMBL/GenBank/DDBJ databases">
        <title>Aquibacillus rhizosphaerae LR5S19.</title>
        <authorList>
            <person name="Sun J.-Q."/>
        </authorList>
    </citation>
    <scope>NUCLEOTIDE SEQUENCE [LARGE SCALE GENOMIC DNA]</scope>
    <source>
        <strain evidence="2 3">LR5S19</strain>
    </source>
</reference>
<dbReference type="InterPro" id="IPR037126">
    <property type="entry name" value="PdaC/RsiV-like_sf"/>
</dbReference>
<feature type="domain" description="DUF3298" evidence="1">
    <location>
        <begin position="115"/>
        <end position="185"/>
    </location>
</feature>
<gene>
    <name evidence="2" type="ORF">QQS35_14875</name>
</gene>
<protein>
    <submittedName>
        <fullName evidence="2">DUF3298 domain-containing protein</fullName>
    </submittedName>
</protein>
<dbReference type="Gene3D" id="3.90.640.20">
    <property type="entry name" value="Heat-shock cognate protein, ATPase"/>
    <property type="match status" value="1"/>
</dbReference>
<dbReference type="RefSeq" id="WP_285933009.1">
    <property type="nucleotide sequence ID" value="NZ_JASTZU010000044.1"/>
</dbReference>
<dbReference type="Proteomes" id="UP001235343">
    <property type="component" value="Unassembled WGS sequence"/>
</dbReference>
<evidence type="ECO:0000313" key="3">
    <source>
        <dbReference type="Proteomes" id="UP001235343"/>
    </source>
</evidence>
<dbReference type="Pfam" id="PF11738">
    <property type="entry name" value="DUF3298"/>
    <property type="match status" value="1"/>
</dbReference>
<sequence length="206" mass="23774">MSISFPVSIKTLKVSAGPDKTVYYPKVHGLQNDRLERFINQTIVRQTQQLIDQQVGNMPTTVEEMIGYYEIKNNQRDVLSLSISNYTYHHQAAHGMTYINSLTYDLEKGTLCKLKDLFIPGSDYIARLSTLIHEQIKQRDITLLDDFTTIQPNQDFYIADKTLVIYFQLYDITPYVFGFPMFPISVYDIQDIIDENGPLGRMAINN</sequence>